<protein>
    <submittedName>
        <fullName evidence="1">Uncharacterized protein</fullName>
    </submittedName>
</protein>
<sequence length="184" mass="20863">MICNLIRSLEVISPRGSQLRRWSFNLRSGTRVLGGGFAAAKHLAKFRKWIPFHNCEMGFGLRNFRLTLHGCLQKIKSCCSSNWEVIGTSKKVWLMAYEAYLRLKTLIPSKGLNDLLRSNRELLRRGQLDFKGTSTPMGVSGPYSELIYHDDTIYEDLIGSKFILVHKGVLVITQGCIEDNEKGL</sequence>
<evidence type="ECO:0000313" key="1">
    <source>
        <dbReference type="EMBL" id="CAN61952.1"/>
    </source>
</evidence>
<reference evidence="1" key="1">
    <citation type="journal article" date="2007" name="PLoS ONE">
        <title>The first genome sequence of an elite grapevine cultivar (Pinot noir Vitis vinifera L.): coping with a highly heterozygous genome.</title>
        <authorList>
            <person name="Velasco R."/>
            <person name="Zharkikh A."/>
            <person name="Troggio M."/>
            <person name="Cartwright D.A."/>
            <person name="Cestaro A."/>
            <person name="Pruss D."/>
            <person name="Pindo M."/>
            <person name="FitzGerald L.M."/>
            <person name="Vezzulli S."/>
            <person name="Reid J."/>
            <person name="Malacarne G."/>
            <person name="Iliev D."/>
            <person name="Coppola G."/>
            <person name="Wardell B."/>
            <person name="Micheletti D."/>
            <person name="Macalma T."/>
            <person name="Facci M."/>
            <person name="Mitchell J.T."/>
            <person name="Perazzolli M."/>
            <person name="Eldredge G."/>
            <person name="Gatto P."/>
            <person name="Oyzerski R."/>
            <person name="Moretto M."/>
            <person name="Gutin N."/>
            <person name="Stefanini M."/>
            <person name="Chen Y."/>
            <person name="Segala C."/>
            <person name="Davenport C."/>
            <person name="Dematte L."/>
            <person name="Mraz A."/>
            <person name="Battilana J."/>
            <person name="Stormo K."/>
            <person name="Costa F."/>
            <person name="Tao Q."/>
            <person name="Si-Ammour A."/>
            <person name="Harkins T."/>
            <person name="Lackey A."/>
            <person name="Perbost C."/>
            <person name="Taillon B."/>
            <person name="Stella A."/>
            <person name="Solovyev V."/>
            <person name="Fawcett J.A."/>
            <person name="Sterck L."/>
            <person name="Vandepoele K."/>
            <person name="Grando S.M."/>
            <person name="Toppo S."/>
            <person name="Moser C."/>
            <person name="Lanchbury J."/>
            <person name="Bogden R."/>
            <person name="Skolnick M."/>
            <person name="Sgaramella V."/>
            <person name="Bhatnagar S.K."/>
            <person name="Fontana P."/>
            <person name="Gutin A."/>
            <person name="Van de Peer Y."/>
            <person name="Salamini F."/>
            <person name="Viola R."/>
        </authorList>
    </citation>
    <scope>NUCLEOTIDE SEQUENCE</scope>
</reference>
<proteinExistence type="predicted"/>
<gene>
    <name evidence="1" type="ORF">VITISV_015707</name>
</gene>
<accession>A5BZV9</accession>
<dbReference type="EMBL" id="AM477141">
    <property type="protein sequence ID" value="CAN61952.1"/>
    <property type="molecule type" value="Genomic_DNA"/>
</dbReference>
<name>A5BZV9_VITVI</name>
<dbReference type="AlphaFoldDB" id="A5BZV9"/>
<organism evidence="1">
    <name type="scientific">Vitis vinifera</name>
    <name type="common">Grape</name>
    <dbReference type="NCBI Taxonomy" id="29760"/>
    <lineage>
        <taxon>Eukaryota</taxon>
        <taxon>Viridiplantae</taxon>
        <taxon>Streptophyta</taxon>
        <taxon>Embryophyta</taxon>
        <taxon>Tracheophyta</taxon>
        <taxon>Spermatophyta</taxon>
        <taxon>Magnoliopsida</taxon>
        <taxon>eudicotyledons</taxon>
        <taxon>Gunneridae</taxon>
        <taxon>Pentapetalae</taxon>
        <taxon>rosids</taxon>
        <taxon>Vitales</taxon>
        <taxon>Vitaceae</taxon>
        <taxon>Viteae</taxon>
        <taxon>Vitis</taxon>
    </lineage>
</organism>